<dbReference type="SUPFAM" id="SSF52540">
    <property type="entry name" value="P-loop containing nucleoside triphosphate hydrolases"/>
    <property type="match status" value="2"/>
</dbReference>
<evidence type="ECO:0000256" key="8">
    <source>
        <dbReference type="ARBA" id="ARBA00023125"/>
    </source>
</evidence>
<dbReference type="EMBL" id="OU343032">
    <property type="protein sequence ID" value="CAG7605240.1"/>
    <property type="molecule type" value="Genomic_DNA"/>
</dbReference>
<evidence type="ECO:0000313" key="14">
    <source>
        <dbReference type="Proteomes" id="UP000693996"/>
    </source>
</evidence>
<evidence type="ECO:0000256" key="5">
    <source>
        <dbReference type="ARBA" id="ARBA00022806"/>
    </source>
</evidence>
<dbReference type="Pfam" id="PF04257">
    <property type="entry name" value="Exonuc_V_gamma"/>
    <property type="match status" value="1"/>
</dbReference>
<dbReference type="KEGG" id="vtr:MYVALT_H_00090"/>
<geneLocation type="plasmid" evidence="13 14">
    <name>pMVTALT</name>
</geneLocation>
<gene>
    <name evidence="10 13" type="primary">recC</name>
    <name evidence="13" type="ORF">MYVALT_H_00090</name>
    <name evidence="12" type="ORF">VALLOT_H_00090</name>
</gene>
<dbReference type="InterPro" id="IPR013986">
    <property type="entry name" value="DExx_box_DNA_helicase_dom_sf"/>
</dbReference>
<keyword evidence="5 10" id="KW-0347">Helicase</keyword>
<keyword evidence="14" id="KW-1185">Reference proteome</keyword>
<keyword evidence="8 10" id="KW-0238">DNA-binding</keyword>
<evidence type="ECO:0000256" key="9">
    <source>
        <dbReference type="ARBA" id="ARBA00023204"/>
    </source>
</evidence>
<comment type="subunit">
    <text evidence="10">Heterotrimer of RecB, RecC and RecD. All subunits contribute to DNA-binding.</text>
</comment>
<keyword evidence="6 10" id="KW-0269">Exonuclease</keyword>
<evidence type="ECO:0000259" key="11">
    <source>
        <dbReference type="Pfam" id="PF17946"/>
    </source>
</evidence>
<dbReference type="InterPro" id="IPR011335">
    <property type="entry name" value="Restrct_endonuc-II-like"/>
</dbReference>
<keyword evidence="1 10" id="KW-0540">Nuclease</keyword>
<comment type="similarity">
    <text evidence="10">Belongs to the RecC family.</text>
</comment>
<comment type="function">
    <text evidence="10">A helicase/nuclease that prepares dsDNA breaks (DSB) for recombinational DNA repair. Binds to DSBs and unwinds DNA via a highly rapid and processive ATP-dependent bidirectional helicase activity. Unwinds dsDNA until it encounters a Chi (crossover hotspot instigator) sequence from the 3' direction. Cuts ssDNA a few nucleotides 3' to the Chi site. The properties and activities of the enzyme are changed at Chi. The Chi-altered holoenzyme produces a long 3'-ssDNA overhang and facilitates RecA-binding to the ssDNA for homologous DNA recombination and repair. Holoenzyme degrades any linearized DNA that is unable to undergo homologous recombination. In the holoenzyme this subunit recognizes the wild-type Chi sequence, and when added to isolated RecB increases its ATP-dependent helicase processivity.</text>
</comment>
<dbReference type="Gene3D" id="1.10.10.160">
    <property type="match status" value="1"/>
</dbReference>
<dbReference type="GO" id="GO:0009338">
    <property type="term" value="C:exodeoxyribonuclease V complex"/>
    <property type="evidence" value="ECO:0007669"/>
    <property type="project" value="InterPro"/>
</dbReference>
<dbReference type="GO" id="GO:0008854">
    <property type="term" value="F:exodeoxyribonuclease V activity"/>
    <property type="evidence" value="ECO:0007669"/>
    <property type="project" value="InterPro"/>
</dbReference>
<geneLocation type="plasmid" evidence="12">
    <name>1</name>
</geneLocation>
<dbReference type="PANTHER" id="PTHR30591:SF1">
    <property type="entry name" value="RECBCD ENZYME SUBUNIT RECC"/>
    <property type="match status" value="1"/>
</dbReference>
<dbReference type="GO" id="GO:0003677">
    <property type="term" value="F:DNA binding"/>
    <property type="evidence" value="ECO:0007669"/>
    <property type="project" value="UniProtKB-UniRule"/>
</dbReference>
<dbReference type="Gene3D" id="3.40.50.10930">
    <property type="match status" value="1"/>
</dbReference>
<dbReference type="NCBIfam" id="TIGR01450">
    <property type="entry name" value="recC"/>
    <property type="match status" value="1"/>
</dbReference>
<evidence type="ECO:0000256" key="6">
    <source>
        <dbReference type="ARBA" id="ARBA00022839"/>
    </source>
</evidence>
<name>A0A8E4EZJ0_9BURK</name>
<keyword evidence="4 10" id="KW-0378">Hydrolase</keyword>
<dbReference type="PIRSF" id="PIRSF000980">
    <property type="entry name" value="RecC"/>
    <property type="match status" value="1"/>
</dbReference>
<proteinExistence type="inferred from homology"/>
<dbReference type="InterPro" id="IPR027417">
    <property type="entry name" value="P-loop_NTPase"/>
</dbReference>
<keyword evidence="12" id="KW-0614">Plasmid</keyword>
<dbReference type="Gene3D" id="3.40.50.300">
    <property type="entry name" value="P-loop containing nucleotide triphosphate hydrolases"/>
    <property type="match status" value="2"/>
</dbReference>
<comment type="miscellaneous">
    <text evidence="10">In the RecBCD complex, RecB has a slow 3'-5' helicase, an exonuclease activity and loads RecA onto ssDNA, RecD has a fast 5'-3' helicase activity, while RecC stimulates the ATPase and processivity of the RecB helicase and contributes to recognition of the Chi site.</text>
</comment>
<dbReference type="Pfam" id="PF17946">
    <property type="entry name" value="RecC_C"/>
    <property type="match status" value="1"/>
</dbReference>
<evidence type="ECO:0000256" key="7">
    <source>
        <dbReference type="ARBA" id="ARBA00022840"/>
    </source>
</evidence>
<dbReference type="SUPFAM" id="SSF52980">
    <property type="entry name" value="Restriction endonuclease-like"/>
    <property type="match status" value="1"/>
</dbReference>
<keyword evidence="3 10" id="KW-0227">DNA damage</keyword>
<dbReference type="GO" id="GO:0003678">
    <property type="term" value="F:DNA helicase activity"/>
    <property type="evidence" value="ECO:0007669"/>
    <property type="project" value="UniProtKB-UniRule"/>
</dbReference>
<keyword evidence="9 10" id="KW-0234">DNA repair</keyword>
<evidence type="ECO:0000256" key="1">
    <source>
        <dbReference type="ARBA" id="ARBA00022722"/>
    </source>
</evidence>
<keyword evidence="2 10" id="KW-0547">Nucleotide-binding</keyword>
<evidence type="ECO:0000256" key="4">
    <source>
        <dbReference type="ARBA" id="ARBA00022801"/>
    </source>
</evidence>
<dbReference type="HAMAP" id="MF_01486">
    <property type="entry name" value="RecC"/>
    <property type="match status" value="1"/>
</dbReference>
<dbReference type="AlphaFoldDB" id="A0A8E4EZJ0"/>
<evidence type="ECO:0000256" key="10">
    <source>
        <dbReference type="HAMAP-Rule" id="MF_01486"/>
    </source>
</evidence>
<sequence>MSVFWLLKSYDAFDRTSLRHMMFAQVILSRVFYLFFMLEIFHSNRYEVLTTVLFNDLERIGSDLWRPQPIIIPNMAVRRRLELDYADRFGLCTNIEFCYLQQWLWTQIACLEIINAPRESPFEPERLAWSLYRMLSKRSIMRSSCKQNPLARLDTYLAVADPVMLLDLARRISAIFNNYIIYRPHWLAKWLASESIFSLAQQPECPPWMVSGTPMQRDDEFWQAQLWRDVLKELAGKNDADPNMLKNVSPPAYRFLEIVSQLDPAGIAPANWPTQVSVFALPIIPLLHVRLLRELSRWIDVRIYVLNPCRDDWFGVMAQRRTDNLDAEGQLDYQVVGHPLLAEWGRQTQAQLALFHKHTANAVARDYSKFVEAPDYSWLAVLQNSILSLKHPALSRPPPTRDGIEVHVCHSLMRQFEVLHNRLLAAFDSDPSLTPADILIVVPNLIAATPIVNAVFGAALPRDPCRIPYRITGLAPSQTNVLAHILVDWLTLGDRAFNASTLIEWLRVDEIAARYDINPEELETVQGWLKDAGGRRSFSPNERRHVNESQARHTFSNALMRLFLGYAMPDNSLPVADWLPVAAPIGTNSILLGRLAQFIDELDAFALACATPKTVFQWRNLLNSALEQFFCPRSSSADSLSGLFAALNTLFLQIEAGAPDILLPATVLRAALLSVIHDPTHSGVPSGAVTISSLSSLRGISFRTICIVGIDDGVLPTRTCSDEFDLMAAFSQPGDWRRRDDERNLFLDLILAARDTVIFSYTGRNIRDNSELLPSALLTELLDYLALLRAGEVASTDEIALARCSFITEHPLKSFELYYFSIQDLLLTYDSDYVKTAEAVADPTQDARDSMALFFSDALPPDTHEMIGLEELIRFWRHPQSTLLRERLGIVLHRAQKKLPDIEPYEFSYEASDALAERILPLLVDSPVYIEQAYHIARAIPELPGGATGLAIQEREVIALSKLAEKIRERSGGIGFKTVEFSIHIAPYWPGQLESVSELLDQVPAWRKTLLLPTVLTGVLDNTARDELVLYRYARPTARDYLDAWLRHLCWCAASPQASRHTLWIGHDTHFMFTTPRNPNIYLGELCALYRAGLRAPLRFFPKSGWLFVSKNASAARYTWSNDRTGGELADPAIQLSLRGTSMTLDNTSVAIARTVFEPLLAHLQLAKESS</sequence>
<evidence type="ECO:0000256" key="3">
    <source>
        <dbReference type="ARBA" id="ARBA00022763"/>
    </source>
</evidence>
<feature type="domain" description="RecC C-terminal" evidence="11">
    <location>
        <begin position="866"/>
        <end position="1110"/>
    </location>
</feature>
<dbReference type="GO" id="GO:0000724">
    <property type="term" value="P:double-strand break repair via homologous recombination"/>
    <property type="evidence" value="ECO:0007669"/>
    <property type="project" value="UniProtKB-UniRule"/>
</dbReference>
<dbReference type="EMBL" id="LR890046">
    <property type="protein sequence ID" value="CAD6506673.1"/>
    <property type="molecule type" value="Genomic_DNA"/>
</dbReference>
<dbReference type="InterPro" id="IPR006697">
    <property type="entry name" value="RecC"/>
</dbReference>
<dbReference type="InterPro" id="IPR041500">
    <property type="entry name" value="RecC_C"/>
</dbReference>
<organism evidence="12">
    <name type="scientific">Candidatus Vallotiella hemipterorum</name>
    <dbReference type="NCBI Taxonomy" id="1177213"/>
    <lineage>
        <taxon>Bacteria</taxon>
        <taxon>Pseudomonadati</taxon>
        <taxon>Pseudomonadota</taxon>
        <taxon>Betaproteobacteria</taxon>
        <taxon>Burkholderiales</taxon>
        <taxon>Burkholderiaceae</taxon>
        <taxon>Candidatus Vallotiella</taxon>
    </lineage>
</organism>
<evidence type="ECO:0000313" key="13">
    <source>
        <dbReference type="EMBL" id="CAG7605240.1"/>
    </source>
</evidence>
<keyword evidence="7 10" id="KW-0067">ATP-binding</keyword>
<dbReference type="PANTHER" id="PTHR30591">
    <property type="entry name" value="RECBCD ENZYME SUBUNIT RECC"/>
    <property type="match status" value="1"/>
</dbReference>
<accession>A0A8E4EZJ0</accession>
<evidence type="ECO:0000256" key="2">
    <source>
        <dbReference type="ARBA" id="ARBA00022741"/>
    </source>
</evidence>
<dbReference type="RefSeq" id="WP_246583213.1">
    <property type="nucleotide sequence ID" value="NZ_OU343032.1"/>
</dbReference>
<reference evidence="12" key="1">
    <citation type="submission" date="2020-10" db="EMBL/GenBank/DDBJ databases">
        <authorList>
            <person name="Szabo G."/>
        </authorList>
    </citation>
    <scope>NUCLEOTIDE SEQUENCE</scope>
    <source>
        <strain evidence="13">MYVALT</strain>
        <strain evidence="12">VALLOT</strain>
        <plasmid evidence="12">1</plasmid>
        <plasmid evidence="13">pMVTALT</plasmid>
    </source>
</reference>
<evidence type="ECO:0000313" key="12">
    <source>
        <dbReference type="EMBL" id="CAD6506673.1"/>
    </source>
</evidence>
<protein>
    <recommendedName>
        <fullName evidence="10">RecBCD enzyme subunit RecC</fullName>
    </recommendedName>
    <alternativeName>
        <fullName evidence="10">Exonuclease V subunit RecC</fullName>
        <shortName evidence="10">ExoV subunit RecC</shortName>
    </alternativeName>
    <alternativeName>
        <fullName evidence="10">Helicase/nuclease RecBCD subunit RecC</fullName>
    </alternativeName>
</protein>
<dbReference type="GO" id="GO:0005524">
    <property type="term" value="F:ATP binding"/>
    <property type="evidence" value="ECO:0007669"/>
    <property type="project" value="UniProtKB-UniRule"/>
</dbReference>
<dbReference type="Proteomes" id="UP000693996">
    <property type="component" value="Plasmid pMVTALT"/>
</dbReference>